<dbReference type="InterPro" id="IPR004341">
    <property type="entry name" value="CAT_RNA-bd_dom"/>
</dbReference>
<evidence type="ECO:0000313" key="6">
    <source>
        <dbReference type="Proteomes" id="UP000270190"/>
    </source>
</evidence>
<dbReference type="SUPFAM" id="SSF50151">
    <property type="entry name" value="SacY-like RNA-binding domain"/>
    <property type="match status" value="1"/>
</dbReference>
<dbReference type="EMBL" id="CP023483">
    <property type="protein sequence ID" value="ATF25767.1"/>
    <property type="molecule type" value="Genomic_DNA"/>
</dbReference>
<keyword evidence="5" id="KW-1185">Reference proteome</keyword>
<proteinExistence type="predicted"/>
<feature type="domain" description="PRD" evidence="2">
    <location>
        <begin position="61"/>
        <end position="166"/>
    </location>
</feature>
<dbReference type="Pfam" id="PF03123">
    <property type="entry name" value="CAT_RBD"/>
    <property type="match status" value="1"/>
</dbReference>
<dbReference type="Gene3D" id="1.10.1790.10">
    <property type="entry name" value="PRD domain"/>
    <property type="match status" value="2"/>
</dbReference>
<feature type="domain" description="PRD" evidence="2">
    <location>
        <begin position="167"/>
        <end position="272"/>
    </location>
</feature>
<reference evidence="3 5" key="1">
    <citation type="submission" date="2017-09" db="EMBL/GenBank/DDBJ databases">
        <title>Complete Genome Sequences of Two Strains of the Meat Spoilage Bacterium Brochothrix thermosphacta Isolated from Ground Chicken.</title>
        <authorList>
            <person name="Paoli G.C."/>
            <person name="Wijey C."/>
            <person name="Chen C.-Y."/>
            <person name="Nguyen L."/>
            <person name="Yan X."/>
            <person name="Irwin P.L."/>
        </authorList>
    </citation>
    <scope>NUCLEOTIDE SEQUENCE [LARGE SCALE GENOMIC DNA]</scope>
    <source>
        <strain evidence="3 5">BI</strain>
    </source>
</reference>
<reference evidence="6" key="2">
    <citation type="submission" date="2018-04" db="EMBL/GenBank/DDBJ databases">
        <authorList>
            <person name="Illikoud N."/>
        </authorList>
    </citation>
    <scope>NUCLEOTIDE SEQUENCE [LARGE SCALE GENOMIC DNA]</scope>
</reference>
<dbReference type="Gene3D" id="2.30.24.10">
    <property type="entry name" value="CAT RNA-binding domain"/>
    <property type="match status" value="1"/>
</dbReference>
<dbReference type="InterPro" id="IPR036650">
    <property type="entry name" value="CAT_RNA-bd_dom_sf"/>
</dbReference>
<dbReference type="GO" id="GO:0006355">
    <property type="term" value="P:regulation of DNA-templated transcription"/>
    <property type="evidence" value="ECO:0007669"/>
    <property type="project" value="InterPro"/>
</dbReference>
<dbReference type="InterPro" id="IPR050661">
    <property type="entry name" value="BglG_antiterminators"/>
</dbReference>
<keyword evidence="1" id="KW-0677">Repeat</keyword>
<evidence type="ECO:0000313" key="4">
    <source>
        <dbReference type="EMBL" id="SPP27622.1"/>
    </source>
</evidence>
<gene>
    <name evidence="4" type="ORF">BTBSAS_170015</name>
    <name evidence="3" type="ORF">CNY62_04815</name>
</gene>
<name>A0A1D2KEJ8_BROTH</name>
<evidence type="ECO:0000313" key="5">
    <source>
        <dbReference type="Proteomes" id="UP000243591"/>
    </source>
</evidence>
<dbReference type="SMART" id="SM01061">
    <property type="entry name" value="CAT_RBD"/>
    <property type="match status" value="1"/>
</dbReference>
<dbReference type="SUPFAM" id="SSF63520">
    <property type="entry name" value="PTS-regulatory domain, PRD"/>
    <property type="match status" value="2"/>
</dbReference>
<dbReference type="Proteomes" id="UP000270190">
    <property type="component" value="Unassembled WGS sequence"/>
</dbReference>
<dbReference type="InterPro" id="IPR036634">
    <property type="entry name" value="PRD_sf"/>
</dbReference>
<protein>
    <submittedName>
        <fullName evidence="3">Beta-glucoside operon antiterminator</fullName>
    </submittedName>
    <submittedName>
        <fullName evidence="4">Transcriptional antiterminator (BglG family)</fullName>
    </submittedName>
</protein>
<dbReference type="GO" id="GO:0003723">
    <property type="term" value="F:RNA binding"/>
    <property type="evidence" value="ECO:0007669"/>
    <property type="project" value="InterPro"/>
</dbReference>
<dbReference type="AlphaFoldDB" id="A0A1D2KEJ8"/>
<accession>A0A1D2KEJ8</accession>
<dbReference type="PANTHER" id="PTHR30185">
    <property type="entry name" value="CRYPTIC BETA-GLUCOSIDE BGL OPERON ANTITERMINATOR"/>
    <property type="match status" value="1"/>
</dbReference>
<dbReference type="KEGG" id="bths:CNY62_04815"/>
<reference evidence="4" key="3">
    <citation type="submission" date="2018-04" db="EMBL/GenBank/DDBJ databases">
        <authorList>
            <person name="Go L.Y."/>
            <person name="Mitchell J.A."/>
        </authorList>
    </citation>
    <scope>NUCLEOTIDE SEQUENCE</scope>
    <source>
        <strain evidence="4">BSAS1 3</strain>
    </source>
</reference>
<evidence type="ECO:0000259" key="2">
    <source>
        <dbReference type="PROSITE" id="PS51372"/>
    </source>
</evidence>
<dbReference type="STRING" id="2756.BFR44_07045"/>
<dbReference type="Pfam" id="PF00874">
    <property type="entry name" value="PRD"/>
    <property type="match status" value="2"/>
</dbReference>
<dbReference type="PANTHER" id="PTHR30185:SF15">
    <property type="entry name" value="CRYPTIC BETA-GLUCOSIDE BGL OPERON ANTITERMINATOR"/>
    <property type="match status" value="1"/>
</dbReference>
<dbReference type="RefSeq" id="WP_029091119.1">
    <property type="nucleotide sequence ID" value="NZ_CBCPHX010000012.1"/>
</dbReference>
<organism evidence="3 5">
    <name type="scientific">Brochothrix thermosphacta</name>
    <name type="common">Microbacterium thermosphactum</name>
    <dbReference type="NCBI Taxonomy" id="2756"/>
    <lineage>
        <taxon>Bacteria</taxon>
        <taxon>Bacillati</taxon>
        <taxon>Bacillota</taxon>
        <taxon>Bacilli</taxon>
        <taxon>Bacillales</taxon>
        <taxon>Listeriaceae</taxon>
        <taxon>Brochothrix</taxon>
    </lineage>
</organism>
<dbReference type="EMBL" id="OUNC01000009">
    <property type="protein sequence ID" value="SPP27622.1"/>
    <property type="molecule type" value="Genomic_DNA"/>
</dbReference>
<dbReference type="Proteomes" id="UP000243591">
    <property type="component" value="Chromosome"/>
</dbReference>
<sequence length="272" mass="32089">MKIIKKINNNFAMALNDTGQEVIVAGKGIGFPKTPYQLEDSTKIEKIYKVPQDTTIDLLQSFSPEVIEYTHAVVNIGERILSKQLNMSVFLTLADHISFAIERLEQKMEITNPLNWEIKHFFPLHYEIGLEAIRYIEKQTGLIIPKDEASSIAMHFINDEIGRSNFHETTSVMLILTNVLNIVKYHYNVEFDEESFMYQRFITHLKYFVIRHLSGEDSSEKESEMYQLFKERYVSEYQCVNKIEHYLNEMYGWNLNIDEKFYLMIHIHRNVN</sequence>
<dbReference type="PROSITE" id="PS51372">
    <property type="entry name" value="PRD_2"/>
    <property type="match status" value="2"/>
</dbReference>
<evidence type="ECO:0000256" key="1">
    <source>
        <dbReference type="ARBA" id="ARBA00022737"/>
    </source>
</evidence>
<evidence type="ECO:0000313" key="3">
    <source>
        <dbReference type="EMBL" id="ATF25767.1"/>
    </source>
</evidence>
<dbReference type="OrthoDB" id="9813552at2"/>
<dbReference type="InterPro" id="IPR011608">
    <property type="entry name" value="PRD"/>
</dbReference>